<dbReference type="GO" id="GO:0000793">
    <property type="term" value="C:condensed chromosome"/>
    <property type="evidence" value="ECO:0007669"/>
    <property type="project" value="TreeGrafter"/>
</dbReference>
<feature type="region of interest" description="Disordered" evidence="2">
    <location>
        <begin position="1"/>
        <end position="31"/>
    </location>
</feature>
<evidence type="ECO:0000313" key="4">
    <source>
        <dbReference type="Proteomes" id="UP001219933"/>
    </source>
</evidence>
<keyword evidence="1" id="KW-0175">Coiled coil</keyword>
<proteinExistence type="predicted"/>
<dbReference type="AlphaFoldDB" id="A0AAF0EVI2"/>
<feature type="compositionally biased region" description="Low complexity" evidence="2">
    <location>
        <begin position="126"/>
        <end position="149"/>
    </location>
</feature>
<organism evidence="3 4">
    <name type="scientific">Malassezia cuniculi</name>
    <dbReference type="NCBI Taxonomy" id="948313"/>
    <lineage>
        <taxon>Eukaryota</taxon>
        <taxon>Fungi</taxon>
        <taxon>Dikarya</taxon>
        <taxon>Basidiomycota</taxon>
        <taxon>Ustilaginomycotina</taxon>
        <taxon>Malasseziomycetes</taxon>
        <taxon>Malasseziales</taxon>
        <taxon>Malasseziaceae</taxon>
        <taxon>Malassezia</taxon>
    </lineage>
</organism>
<dbReference type="GO" id="GO:0003682">
    <property type="term" value="F:chromatin binding"/>
    <property type="evidence" value="ECO:0007669"/>
    <property type="project" value="TreeGrafter"/>
</dbReference>
<dbReference type="Proteomes" id="UP001219933">
    <property type="component" value="Chromosome 2"/>
</dbReference>
<reference evidence="3" key="1">
    <citation type="submission" date="2023-03" db="EMBL/GenBank/DDBJ databases">
        <title>Mating type loci evolution in Malassezia.</title>
        <authorList>
            <person name="Coelho M.A."/>
        </authorList>
    </citation>
    <scope>NUCLEOTIDE SEQUENCE</scope>
    <source>
        <strain evidence="3">CBS 11721</strain>
    </source>
</reference>
<accession>A0AAF0EVI2</accession>
<keyword evidence="4" id="KW-1185">Reference proteome</keyword>
<feature type="coiled-coil region" evidence="1">
    <location>
        <begin position="368"/>
        <end position="402"/>
    </location>
</feature>
<dbReference type="PANTHER" id="PTHR43941">
    <property type="entry name" value="STRUCTURAL MAINTENANCE OF CHROMOSOMES PROTEIN 2"/>
    <property type="match status" value="1"/>
</dbReference>
<name>A0AAF0EVI2_9BASI</name>
<dbReference type="GO" id="GO:0000785">
    <property type="term" value="C:chromatin"/>
    <property type="evidence" value="ECO:0007669"/>
    <property type="project" value="TreeGrafter"/>
</dbReference>
<evidence type="ECO:0008006" key="5">
    <source>
        <dbReference type="Google" id="ProtNLM"/>
    </source>
</evidence>
<dbReference type="EMBL" id="CP119878">
    <property type="protein sequence ID" value="WFD35066.1"/>
    <property type="molecule type" value="Genomic_DNA"/>
</dbReference>
<dbReference type="Gene3D" id="1.10.287.1490">
    <property type="match status" value="1"/>
</dbReference>
<sequence>MSFDSEADSLRQSSGMRDSSPTVQRANVNVNVSEFEQRHELDVDVSQLNRQLMDTSDSRLDKHEELPSISIGSLSRNESTTMASDMWRSQVLPDAHAHTHDASDASLHLNAPSTSANDRRDEESHASAPSASADNSRAASIRSGSSASTRPPPSARPPSAQSTSSRSTSVRSARGGMRPPGRSGAYSEPSVAAAQDDTSSDEIGFDSPSVVRGHSRAGSEVSTELPPLRSAKRSEAPVRDDVRSYAGVADAHISVSETASAGHSRLQDESQTSARTWGVESLGSADLLVHSMARGNRSLPLGDAADMSHVDTNRLLVYQHKLNETLTLENELLKERIDELLRIIQDGSASQSGVEKRADRTDALEKDLDEARAVTVELQRVVAELKEKLAAYEKEGAQVDASAPECSIIHQTVDILQEHHEQLLQDRPKKGPDRDMNAYVDTLHTALNHAHGVINTMRPYVPSAGASDADMSGTNQGLQRMQDEIHVLTEDLHAARADLDTALREWRATAETKARVESQLADTLAALEATRSELHRKAHTLRSIRDQYTETSLAQSLSGEHTGEIVQLERELGAAQRELEHAREEHRRVMEARSRLEGQLERALQRYEDAEVEAEQAKRSRTACEAQIDAQLLKIESLHQTLLRRNKDIRRLDGEKAQLWEERRQIMEQLEHFERHLRRVREETEVYGRELEEVRTERAGEAMAAQVALESARSELAKERQAREELAMQKAYLEREVRSQEWLYRRLREKLERLMPVLHKYGGKPPVRPRRRLRSIALAVVAAYRIYKGRT</sequence>
<evidence type="ECO:0000256" key="2">
    <source>
        <dbReference type="SAM" id="MobiDB-lite"/>
    </source>
</evidence>
<feature type="compositionally biased region" description="Low complexity" evidence="2">
    <location>
        <begin position="157"/>
        <end position="176"/>
    </location>
</feature>
<evidence type="ECO:0000256" key="1">
    <source>
        <dbReference type="SAM" id="Coils"/>
    </source>
</evidence>
<feature type="compositionally biased region" description="Polar residues" evidence="2">
    <location>
        <begin position="10"/>
        <end position="31"/>
    </location>
</feature>
<protein>
    <recommendedName>
        <fullName evidence="5">Pericentrin/AKAP-450 centrosomal targeting domain-containing protein</fullName>
    </recommendedName>
</protein>
<dbReference type="GO" id="GO:0000796">
    <property type="term" value="C:condensin complex"/>
    <property type="evidence" value="ECO:0007669"/>
    <property type="project" value="TreeGrafter"/>
</dbReference>
<evidence type="ECO:0000313" key="3">
    <source>
        <dbReference type="EMBL" id="WFD35066.1"/>
    </source>
</evidence>
<dbReference type="PANTHER" id="PTHR43941:SF1">
    <property type="entry name" value="STRUCTURAL MAINTENANCE OF CHROMOSOMES PROTEIN 2"/>
    <property type="match status" value="1"/>
</dbReference>
<dbReference type="GO" id="GO:0007076">
    <property type="term" value="P:mitotic chromosome condensation"/>
    <property type="evidence" value="ECO:0007669"/>
    <property type="project" value="TreeGrafter"/>
</dbReference>
<gene>
    <name evidence="3" type="ORF">MCUN1_001915</name>
</gene>
<feature type="coiled-coil region" evidence="1">
    <location>
        <begin position="663"/>
        <end position="736"/>
    </location>
</feature>
<feature type="coiled-coil region" evidence="1">
    <location>
        <begin position="478"/>
        <end position="505"/>
    </location>
</feature>
<feature type="coiled-coil region" evidence="1">
    <location>
        <begin position="565"/>
        <end position="627"/>
    </location>
</feature>
<feature type="region of interest" description="Disordered" evidence="2">
    <location>
        <begin position="95"/>
        <end position="240"/>
    </location>
</feature>